<dbReference type="Proteomes" id="UP000824082">
    <property type="component" value="Unassembled WGS sequence"/>
</dbReference>
<gene>
    <name evidence="2" type="ORF">IAD19_04140</name>
</gene>
<reference evidence="2" key="1">
    <citation type="submission" date="2020-10" db="EMBL/GenBank/DDBJ databases">
        <authorList>
            <person name="Gilroy R."/>
        </authorList>
    </citation>
    <scope>NUCLEOTIDE SEQUENCE</scope>
    <source>
        <strain evidence="2">4509</strain>
    </source>
</reference>
<keyword evidence="1" id="KW-0472">Membrane</keyword>
<proteinExistence type="predicted"/>
<dbReference type="EMBL" id="DVMX01000081">
    <property type="protein sequence ID" value="HIU41723.1"/>
    <property type="molecule type" value="Genomic_DNA"/>
</dbReference>
<evidence type="ECO:0000313" key="2">
    <source>
        <dbReference type="EMBL" id="HIU41723.1"/>
    </source>
</evidence>
<feature type="transmembrane region" description="Helical" evidence="1">
    <location>
        <begin position="12"/>
        <end position="33"/>
    </location>
</feature>
<organism evidence="2 3">
    <name type="scientific">Candidatus Egerieicola faecale</name>
    <dbReference type="NCBI Taxonomy" id="2840774"/>
    <lineage>
        <taxon>Bacteria</taxon>
        <taxon>Bacillati</taxon>
        <taxon>Bacillota</taxon>
        <taxon>Clostridia</taxon>
        <taxon>Eubacteriales</taxon>
        <taxon>Oscillospiraceae</taxon>
        <taxon>Oscillospiraceae incertae sedis</taxon>
        <taxon>Candidatus Egerieicola</taxon>
    </lineage>
</organism>
<name>A0A9D1IQL4_9FIRM</name>
<evidence type="ECO:0000313" key="3">
    <source>
        <dbReference type="Proteomes" id="UP000824082"/>
    </source>
</evidence>
<keyword evidence="1" id="KW-0812">Transmembrane</keyword>
<keyword evidence="1" id="KW-1133">Transmembrane helix</keyword>
<evidence type="ECO:0000256" key="1">
    <source>
        <dbReference type="SAM" id="Phobius"/>
    </source>
</evidence>
<comment type="caution">
    <text evidence="2">The sequence shown here is derived from an EMBL/GenBank/DDBJ whole genome shotgun (WGS) entry which is preliminary data.</text>
</comment>
<reference evidence="2" key="2">
    <citation type="journal article" date="2021" name="PeerJ">
        <title>Extensive microbial diversity within the chicken gut microbiome revealed by metagenomics and culture.</title>
        <authorList>
            <person name="Gilroy R."/>
            <person name="Ravi A."/>
            <person name="Getino M."/>
            <person name="Pursley I."/>
            <person name="Horton D.L."/>
            <person name="Alikhan N.F."/>
            <person name="Baker D."/>
            <person name="Gharbi K."/>
            <person name="Hall N."/>
            <person name="Watson M."/>
            <person name="Adriaenssens E.M."/>
            <person name="Foster-Nyarko E."/>
            <person name="Jarju S."/>
            <person name="Secka A."/>
            <person name="Antonio M."/>
            <person name="Oren A."/>
            <person name="Chaudhuri R.R."/>
            <person name="La Ragione R."/>
            <person name="Hildebrand F."/>
            <person name="Pallen M.J."/>
        </authorList>
    </citation>
    <scope>NUCLEOTIDE SEQUENCE</scope>
    <source>
        <strain evidence="2">4509</strain>
    </source>
</reference>
<protein>
    <submittedName>
        <fullName evidence="2">Uncharacterized protein</fullName>
    </submittedName>
</protein>
<sequence>MGKKIKKGDKLRWWILAAAILLLCITVGLLVVFQPDRVSSPAGRVLSQGEVSSSREFSAVVSEEASQLLVVPPNLLLFRSWNRP</sequence>
<accession>A0A9D1IQL4</accession>
<dbReference type="AlphaFoldDB" id="A0A9D1IQL4"/>